<evidence type="ECO:0000259" key="3">
    <source>
        <dbReference type="Pfam" id="PF00705"/>
    </source>
</evidence>
<dbReference type="GO" id="GO:0006275">
    <property type="term" value="P:regulation of DNA replication"/>
    <property type="evidence" value="ECO:0007669"/>
    <property type="project" value="InterPro"/>
</dbReference>
<evidence type="ECO:0000256" key="2">
    <source>
        <dbReference type="ARBA" id="ARBA00023125"/>
    </source>
</evidence>
<evidence type="ECO:0000259" key="4">
    <source>
        <dbReference type="Pfam" id="PF02747"/>
    </source>
</evidence>
<dbReference type="InterPro" id="IPR046938">
    <property type="entry name" value="DNA_clamp_sf"/>
</dbReference>
<proteinExistence type="inferred from homology"/>
<dbReference type="GO" id="GO:0030337">
    <property type="term" value="F:DNA polymerase processivity factor activity"/>
    <property type="evidence" value="ECO:0007669"/>
    <property type="project" value="InterPro"/>
</dbReference>
<dbReference type="GO" id="GO:0003677">
    <property type="term" value="F:DNA binding"/>
    <property type="evidence" value="ECO:0007669"/>
    <property type="project" value="UniProtKB-KW"/>
</dbReference>
<dbReference type="CDD" id="cd00577">
    <property type="entry name" value="PCNA"/>
    <property type="match status" value="1"/>
</dbReference>
<dbReference type="PANTHER" id="PTHR11352">
    <property type="entry name" value="PROLIFERATING CELL NUCLEAR ANTIGEN"/>
    <property type="match status" value="1"/>
</dbReference>
<dbReference type="Gene3D" id="3.70.10.10">
    <property type="match status" value="1"/>
</dbReference>
<accession>A0A6C0CZE3</accession>
<dbReference type="PANTHER" id="PTHR11352:SF0">
    <property type="entry name" value="PROLIFERATING CELL NUCLEAR ANTIGEN"/>
    <property type="match status" value="1"/>
</dbReference>
<dbReference type="AlphaFoldDB" id="A0A6C0CZE3"/>
<sequence>MTIIFNAKTGEAYHLKVLSELLSNNLKTGCFEINKDGFVLRMMDNNRKTLIDLNLSSENFSLYRFTAKNKLHIGLNLNHFHKMLKSIKKKDSIQLYIDENEINDLAIKAIPKENTRVTTSYIKIQNIQNIDIDIPTGYGKPVIVLSSEFQKMCKDMITIGSSIKVSFSEFQITFNCDSGGILKRTVEFGENDTSIDKQTDYTQEISTEQLTRITKIAGLSTNMQIFSAPNLPLLFRSNVGSLGKISIYIKSKEQIEKENFQGEVEYDSE</sequence>
<dbReference type="InterPro" id="IPR000730">
    <property type="entry name" value="Pr_cel_nuc_antig"/>
</dbReference>
<organism evidence="5">
    <name type="scientific">viral metagenome</name>
    <dbReference type="NCBI Taxonomy" id="1070528"/>
    <lineage>
        <taxon>unclassified sequences</taxon>
        <taxon>metagenomes</taxon>
        <taxon>organismal metagenomes</taxon>
    </lineage>
</organism>
<comment type="similarity">
    <text evidence="1">Belongs to the PCNA family.</text>
</comment>
<evidence type="ECO:0000256" key="1">
    <source>
        <dbReference type="ARBA" id="ARBA00010462"/>
    </source>
</evidence>
<dbReference type="EMBL" id="MN739513">
    <property type="protein sequence ID" value="QHT09603.1"/>
    <property type="molecule type" value="Genomic_DNA"/>
</dbReference>
<dbReference type="SUPFAM" id="SSF55979">
    <property type="entry name" value="DNA clamp"/>
    <property type="match status" value="2"/>
</dbReference>
<dbReference type="Pfam" id="PF00705">
    <property type="entry name" value="PCNA_N"/>
    <property type="match status" value="1"/>
</dbReference>
<dbReference type="Pfam" id="PF02747">
    <property type="entry name" value="PCNA_C"/>
    <property type="match status" value="1"/>
</dbReference>
<name>A0A6C0CZE3_9ZZZZ</name>
<feature type="domain" description="Proliferating cell nuclear antigen PCNA C-terminal" evidence="4">
    <location>
        <begin position="142"/>
        <end position="250"/>
    </location>
</feature>
<protein>
    <recommendedName>
        <fullName evidence="6">Proliferating cell nuclear antigen PCNA N-terminal domain-containing protein</fullName>
    </recommendedName>
</protein>
<dbReference type="InterPro" id="IPR022649">
    <property type="entry name" value="Pr_cel_nuc_antig_C"/>
</dbReference>
<feature type="domain" description="Proliferating cell nuclear antigen PCNA N-terminal" evidence="3">
    <location>
        <begin position="5"/>
        <end position="128"/>
    </location>
</feature>
<keyword evidence="2" id="KW-0238">DNA-binding</keyword>
<reference evidence="5" key="1">
    <citation type="journal article" date="2020" name="Nature">
        <title>Giant virus diversity and host interactions through global metagenomics.</title>
        <authorList>
            <person name="Schulz F."/>
            <person name="Roux S."/>
            <person name="Paez-Espino D."/>
            <person name="Jungbluth S."/>
            <person name="Walsh D.A."/>
            <person name="Denef V.J."/>
            <person name="McMahon K.D."/>
            <person name="Konstantinidis K.T."/>
            <person name="Eloe-Fadrosh E.A."/>
            <person name="Kyrpides N.C."/>
            <person name="Woyke T."/>
        </authorList>
    </citation>
    <scope>NUCLEOTIDE SEQUENCE</scope>
    <source>
        <strain evidence="5">GVMAG-M-3300023174-102</strain>
    </source>
</reference>
<dbReference type="GO" id="GO:0006272">
    <property type="term" value="P:leading strand elongation"/>
    <property type="evidence" value="ECO:0007669"/>
    <property type="project" value="TreeGrafter"/>
</dbReference>
<evidence type="ECO:0008006" key="6">
    <source>
        <dbReference type="Google" id="ProtNLM"/>
    </source>
</evidence>
<evidence type="ECO:0000313" key="5">
    <source>
        <dbReference type="EMBL" id="QHT09603.1"/>
    </source>
</evidence>
<dbReference type="InterPro" id="IPR022648">
    <property type="entry name" value="Pr_cel_nuc_antig_N"/>
</dbReference>